<sequence>MKNQSILKFITSPLPTNETAKSNATSLNNIVVLSSENQNSSQNFFDSVESKLIITHSTGETASPFFPNTSILDFSKDKITGEISTECNSVAERKSPHATPRSMRSSMRKQNSVFLNFDNSQSELTDFYHLYDVIKEQVSANQLYQDQLIPTMNIISDNNSRHLKKSCDTNTFLDMLKKYVEKKLGKHDKKAGNRYATEFKNFCLYILWITAGCLAYETLAVNSANGLPSIATLNRTPTDRERYVEGEIKFSRLKEFLEKRKVRYNNSTDQIVGCVTELSEKNGYPIRNQYTINSVSDIKNTLEKQNLANNAYVFMAQPRIDGAPALCLSIFKSDNRFNSEDVLKRWKCLQELANENGITIASFSSDTIKQKWIKPVFSIFSAKLGINATMTSNGIPSIQQLKQTIEKARDQALIDSEDLCMSLPDDMERNAIEHISLTVTMDLNEISEKCSNQSEKDISQIHEDDLEDVREEMNIFSEVEGLNIKDFKTVIDKKNSDNFLRINVNNKEMVVKKSTLYGFSLAKWVVCRVIGCFDIRCVEFTSESNETNANISVNLLRHYACVFNCFAIHIFFHYSKDDVKRGATLKMRLNSEAIAKLNF</sequence>
<gene>
    <name evidence="1" type="ORF">RN001_004404</name>
</gene>
<dbReference type="AlphaFoldDB" id="A0AAN7SRP2"/>
<organism evidence="1 2">
    <name type="scientific">Aquatica leii</name>
    <dbReference type="NCBI Taxonomy" id="1421715"/>
    <lineage>
        <taxon>Eukaryota</taxon>
        <taxon>Metazoa</taxon>
        <taxon>Ecdysozoa</taxon>
        <taxon>Arthropoda</taxon>
        <taxon>Hexapoda</taxon>
        <taxon>Insecta</taxon>
        <taxon>Pterygota</taxon>
        <taxon>Neoptera</taxon>
        <taxon>Endopterygota</taxon>
        <taxon>Coleoptera</taxon>
        <taxon>Polyphaga</taxon>
        <taxon>Elateriformia</taxon>
        <taxon>Elateroidea</taxon>
        <taxon>Lampyridae</taxon>
        <taxon>Luciolinae</taxon>
        <taxon>Aquatica</taxon>
    </lineage>
</organism>
<comment type="caution">
    <text evidence="1">The sequence shown here is derived from an EMBL/GenBank/DDBJ whole genome shotgun (WGS) entry which is preliminary data.</text>
</comment>
<evidence type="ECO:0000313" key="1">
    <source>
        <dbReference type="EMBL" id="KAK4881085.1"/>
    </source>
</evidence>
<protein>
    <submittedName>
        <fullName evidence="1">Uncharacterized protein</fullName>
    </submittedName>
</protein>
<dbReference type="Proteomes" id="UP001353858">
    <property type="component" value="Unassembled WGS sequence"/>
</dbReference>
<keyword evidence="2" id="KW-1185">Reference proteome</keyword>
<accession>A0AAN7SRP2</accession>
<name>A0AAN7SRP2_9COLE</name>
<evidence type="ECO:0000313" key="2">
    <source>
        <dbReference type="Proteomes" id="UP001353858"/>
    </source>
</evidence>
<proteinExistence type="predicted"/>
<reference evidence="2" key="1">
    <citation type="submission" date="2023-01" db="EMBL/GenBank/DDBJ databases">
        <title>Key to firefly adult light organ development and bioluminescence: homeobox transcription factors regulate luciferase expression and transportation to peroxisome.</title>
        <authorList>
            <person name="Fu X."/>
        </authorList>
    </citation>
    <scope>NUCLEOTIDE SEQUENCE [LARGE SCALE GENOMIC DNA]</scope>
</reference>
<dbReference type="EMBL" id="JARPUR010000002">
    <property type="protein sequence ID" value="KAK4881085.1"/>
    <property type="molecule type" value="Genomic_DNA"/>
</dbReference>